<dbReference type="PANTHER" id="PTHR33845:SF1">
    <property type="entry name" value="C2H2-TYPE DOMAIN-CONTAINING PROTEIN"/>
    <property type="match status" value="1"/>
</dbReference>
<name>A0A914CU43_9BILA</name>
<dbReference type="PROSITE" id="PS00028">
    <property type="entry name" value="ZINC_FINGER_C2H2_1"/>
    <property type="match status" value="1"/>
</dbReference>
<proteinExistence type="predicted"/>
<evidence type="ECO:0000259" key="1">
    <source>
        <dbReference type="PROSITE" id="PS00028"/>
    </source>
</evidence>
<accession>A0A914CU43</accession>
<sequence>MLNADQNVTNAAELVESLSYGTQAHGYSAFNCKIFDGVTSLPTPESSFPHIPLGSPQFWVGSRTIVPEGGRNQNPPEVESEQDVLDEMADLDEDPEDPVGKLYQCPEPGCIKRYTYWGNFMSHLMLGKHKKMAEKTTLFDFSLNLYKMKLEELDIQRTLPIINEPMDIFQNLDREETPLPEGWALKKKRTKTNFTPKQTAFLDECFQKKMLTGSKLDASQVEELMRTEKINKRLRFDVTEWLDAHQINGYFSRKALQIRQGTQTVGEEPNIEENEADLFEEMRTNPMFPDAIDYTIEGINDAQLFEK</sequence>
<protein>
    <submittedName>
        <fullName evidence="3">C2H2-type domain-containing protein</fullName>
    </submittedName>
</protein>
<dbReference type="Proteomes" id="UP000887540">
    <property type="component" value="Unplaced"/>
</dbReference>
<evidence type="ECO:0000313" key="3">
    <source>
        <dbReference type="WBParaSite" id="ACRNAN_scaffold14046.g10705.t1"/>
    </source>
</evidence>
<feature type="domain" description="C2H2-type" evidence="1">
    <location>
        <begin position="105"/>
        <end position="129"/>
    </location>
</feature>
<dbReference type="AlphaFoldDB" id="A0A914CU43"/>
<dbReference type="WBParaSite" id="ACRNAN_scaffold14046.g10705.t1">
    <property type="protein sequence ID" value="ACRNAN_scaffold14046.g10705.t1"/>
    <property type="gene ID" value="ACRNAN_scaffold14046.g10705"/>
</dbReference>
<dbReference type="InterPro" id="IPR013087">
    <property type="entry name" value="Znf_C2H2_type"/>
</dbReference>
<keyword evidence="2" id="KW-1185">Reference proteome</keyword>
<dbReference type="PANTHER" id="PTHR33845">
    <property type="entry name" value="C2H2-TYPE DOMAIN-CONTAINING PROTEIN"/>
    <property type="match status" value="1"/>
</dbReference>
<organism evidence="2 3">
    <name type="scientific">Acrobeloides nanus</name>
    <dbReference type="NCBI Taxonomy" id="290746"/>
    <lineage>
        <taxon>Eukaryota</taxon>
        <taxon>Metazoa</taxon>
        <taxon>Ecdysozoa</taxon>
        <taxon>Nematoda</taxon>
        <taxon>Chromadorea</taxon>
        <taxon>Rhabditida</taxon>
        <taxon>Tylenchina</taxon>
        <taxon>Cephalobomorpha</taxon>
        <taxon>Cephaloboidea</taxon>
        <taxon>Cephalobidae</taxon>
        <taxon>Acrobeloides</taxon>
    </lineage>
</organism>
<reference evidence="3" key="1">
    <citation type="submission" date="2022-11" db="UniProtKB">
        <authorList>
            <consortium name="WormBaseParasite"/>
        </authorList>
    </citation>
    <scope>IDENTIFICATION</scope>
</reference>
<evidence type="ECO:0000313" key="2">
    <source>
        <dbReference type="Proteomes" id="UP000887540"/>
    </source>
</evidence>